<keyword evidence="7" id="KW-0723">Serine/threonine-protein kinase</keyword>
<dbReference type="SUPFAM" id="SSF56112">
    <property type="entry name" value="Protein kinase-like (PK-like)"/>
    <property type="match status" value="1"/>
</dbReference>
<feature type="compositionally biased region" description="Low complexity" evidence="5">
    <location>
        <begin position="537"/>
        <end position="555"/>
    </location>
</feature>
<dbReference type="InterPro" id="IPR013229">
    <property type="entry name" value="PEGA"/>
</dbReference>
<dbReference type="PANTHER" id="PTHR43289">
    <property type="entry name" value="MITOGEN-ACTIVATED PROTEIN KINASE KINASE KINASE 20-RELATED"/>
    <property type="match status" value="1"/>
</dbReference>
<dbReference type="GO" id="GO:0004674">
    <property type="term" value="F:protein serine/threonine kinase activity"/>
    <property type="evidence" value="ECO:0007669"/>
    <property type="project" value="UniProtKB-KW"/>
</dbReference>
<dbReference type="Pfam" id="PF00069">
    <property type="entry name" value="Pkinase"/>
    <property type="match status" value="1"/>
</dbReference>
<evidence type="ECO:0000256" key="4">
    <source>
        <dbReference type="ARBA" id="ARBA00022840"/>
    </source>
</evidence>
<sequence length="561" mass="60487">MSLPERIGRYRILGFLASGGMAEILLAKLIGPGGFERAVVVKRVLPHLARQSEFRDMFLDEARIVARIRHPNVVDVSELGQEGRELFMVMEYLAGESVGGLMRRVAGRDSRLDPALAAYVIAEAAAGLHAAHELRSEDGMPLGVVHRDVSPQNVFLTYDGAVKVLDFGIAKFMDRSVETHTGQVKGKFAYMSPEQCCAEKLDARSDVFSLGILLWELLTGSRLFQRPNELLVWKAIVEDAVPSASARLEELGAPPLAPALERIVAKALSRDKSARYASAEALRRDLLAFARTIDPEQRGREQLAALMRDVFPDRIHQKDEMLRRVRAGDVITSVPSAEVDIDVVVDVDDTDAEVNAPGAVASRILPTIDTDPSANAPVETGVTRGHGAPSWRSIAFASMLLVAVAIGAVLGLGWDRDPPATTQHASTPITATPTAEIGASAPSVTTTPSVEVPRSVRVQVETVPPGATVSVAGEPRGTTPLAIELERSDAPTEIAIHLDGHRDQVESIVPDVDQRVRLTLQRAEPDRARARGGARRGGAARPSGSQQPAQSQQGGDFFRFD</sequence>
<evidence type="ECO:0000313" key="7">
    <source>
        <dbReference type="EMBL" id="AKF09782.1"/>
    </source>
</evidence>
<dbReference type="Gene3D" id="1.10.510.10">
    <property type="entry name" value="Transferase(Phosphotransferase) domain 1"/>
    <property type="match status" value="1"/>
</dbReference>
<feature type="region of interest" description="Disordered" evidence="5">
    <location>
        <begin position="521"/>
        <end position="561"/>
    </location>
</feature>
<dbReference type="Proteomes" id="UP000034883">
    <property type="component" value="Chromosome"/>
</dbReference>
<dbReference type="Gene3D" id="3.30.200.20">
    <property type="entry name" value="Phosphorylase Kinase, domain 1"/>
    <property type="match status" value="1"/>
</dbReference>
<dbReference type="OrthoDB" id="9801841at2"/>
<proteinExistence type="predicted"/>
<accession>A0A0F6YL02</accession>
<gene>
    <name evidence="7" type="ORF">DB32_006931</name>
</gene>
<dbReference type="RefSeq" id="WP_157069710.1">
    <property type="nucleotide sequence ID" value="NZ_CP011125.1"/>
</dbReference>
<evidence type="ECO:0000256" key="5">
    <source>
        <dbReference type="SAM" id="MobiDB-lite"/>
    </source>
</evidence>
<evidence type="ECO:0000256" key="2">
    <source>
        <dbReference type="ARBA" id="ARBA00022741"/>
    </source>
</evidence>
<dbReference type="GO" id="GO:0005524">
    <property type="term" value="F:ATP binding"/>
    <property type="evidence" value="ECO:0007669"/>
    <property type="project" value="UniProtKB-KW"/>
</dbReference>
<dbReference type="InterPro" id="IPR008266">
    <property type="entry name" value="Tyr_kinase_AS"/>
</dbReference>
<dbReference type="PANTHER" id="PTHR43289:SF34">
    <property type="entry name" value="SERINE_THREONINE-PROTEIN KINASE YBDM-RELATED"/>
    <property type="match status" value="1"/>
</dbReference>
<dbReference type="PROSITE" id="PS00109">
    <property type="entry name" value="PROTEIN_KINASE_TYR"/>
    <property type="match status" value="1"/>
</dbReference>
<name>A0A0F6YL02_9BACT</name>
<dbReference type="PROSITE" id="PS50011">
    <property type="entry name" value="PROTEIN_KINASE_DOM"/>
    <property type="match status" value="1"/>
</dbReference>
<evidence type="ECO:0000256" key="3">
    <source>
        <dbReference type="ARBA" id="ARBA00022777"/>
    </source>
</evidence>
<dbReference type="InterPro" id="IPR000719">
    <property type="entry name" value="Prot_kinase_dom"/>
</dbReference>
<evidence type="ECO:0000259" key="6">
    <source>
        <dbReference type="PROSITE" id="PS50011"/>
    </source>
</evidence>
<dbReference type="InterPro" id="IPR011009">
    <property type="entry name" value="Kinase-like_dom_sf"/>
</dbReference>
<dbReference type="EMBL" id="CP011125">
    <property type="protein sequence ID" value="AKF09782.1"/>
    <property type="molecule type" value="Genomic_DNA"/>
</dbReference>
<dbReference type="Pfam" id="PF08308">
    <property type="entry name" value="PEGA"/>
    <property type="match status" value="1"/>
</dbReference>
<dbReference type="STRING" id="927083.DB32_006931"/>
<protein>
    <submittedName>
        <fullName evidence="7">Serine/threonine protein kinase</fullName>
    </submittedName>
</protein>
<keyword evidence="4" id="KW-0067">ATP-binding</keyword>
<keyword evidence="3 7" id="KW-0418">Kinase</keyword>
<keyword evidence="8" id="KW-1185">Reference proteome</keyword>
<evidence type="ECO:0000256" key="1">
    <source>
        <dbReference type="ARBA" id="ARBA00022679"/>
    </source>
</evidence>
<keyword evidence="2" id="KW-0547">Nucleotide-binding</keyword>
<keyword evidence="1" id="KW-0808">Transferase</keyword>
<evidence type="ECO:0000313" key="8">
    <source>
        <dbReference type="Proteomes" id="UP000034883"/>
    </source>
</evidence>
<dbReference type="AlphaFoldDB" id="A0A0F6YL02"/>
<feature type="domain" description="Protein kinase" evidence="6">
    <location>
        <begin position="10"/>
        <end position="287"/>
    </location>
</feature>
<reference evidence="7 8" key="1">
    <citation type="submission" date="2015-03" db="EMBL/GenBank/DDBJ databases">
        <title>Genome assembly of Sandaracinus amylolyticus DSM 53668.</title>
        <authorList>
            <person name="Sharma G."/>
            <person name="Subramanian S."/>
        </authorList>
    </citation>
    <scope>NUCLEOTIDE SEQUENCE [LARGE SCALE GENOMIC DNA]</scope>
    <source>
        <strain evidence="7 8">DSM 53668</strain>
    </source>
</reference>
<organism evidence="7 8">
    <name type="scientific">Sandaracinus amylolyticus</name>
    <dbReference type="NCBI Taxonomy" id="927083"/>
    <lineage>
        <taxon>Bacteria</taxon>
        <taxon>Pseudomonadati</taxon>
        <taxon>Myxococcota</taxon>
        <taxon>Polyangia</taxon>
        <taxon>Polyangiales</taxon>
        <taxon>Sandaracinaceae</taxon>
        <taxon>Sandaracinus</taxon>
    </lineage>
</organism>
<dbReference type="KEGG" id="samy:DB32_006931"/>
<dbReference type="CDD" id="cd14014">
    <property type="entry name" value="STKc_PknB_like"/>
    <property type="match status" value="1"/>
</dbReference>